<feature type="binding site" evidence="1">
    <location>
        <begin position="175"/>
        <end position="180"/>
    </location>
    <ligand>
        <name>prenylated FMN</name>
        <dbReference type="ChEBI" id="CHEBI:87746"/>
    </ligand>
</feature>
<dbReference type="SUPFAM" id="SSF50475">
    <property type="entry name" value="FMN-binding split barrel"/>
    <property type="match status" value="1"/>
</dbReference>
<dbReference type="GO" id="GO:0033494">
    <property type="term" value="P:ferulate metabolic process"/>
    <property type="evidence" value="ECO:0007669"/>
    <property type="project" value="UniProtKB-UniRule"/>
</dbReference>
<comment type="cofactor">
    <cofactor evidence="1">
        <name>Mn(2+)</name>
        <dbReference type="ChEBI" id="CHEBI:29035"/>
    </cofactor>
</comment>
<dbReference type="InterPro" id="IPR048304">
    <property type="entry name" value="UbiD_Rift_dom"/>
</dbReference>
<dbReference type="GO" id="GO:0046872">
    <property type="term" value="F:metal ion binding"/>
    <property type="evidence" value="ECO:0007669"/>
    <property type="project" value="UniProtKB-KW"/>
</dbReference>
<comment type="cofactor">
    <cofactor evidence="1">
        <name>prenylated FMN</name>
        <dbReference type="ChEBI" id="CHEBI:87746"/>
    </cofactor>
    <text evidence="1">Binds 1 prenylated FMN per subunit.</text>
</comment>
<accession>A0A2I2GAE7</accession>
<dbReference type="GO" id="GO:0046281">
    <property type="term" value="P:cinnamic acid catabolic process"/>
    <property type="evidence" value="ECO:0007669"/>
    <property type="project" value="UniProtKB-UniRule"/>
</dbReference>
<organism evidence="5 6">
    <name type="scientific">Aspergillus steynii IBT 23096</name>
    <dbReference type="NCBI Taxonomy" id="1392250"/>
    <lineage>
        <taxon>Eukaryota</taxon>
        <taxon>Fungi</taxon>
        <taxon>Dikarya</taxon>
        <taxon>Ascomycota</taxon>
        <taxon>Pezizomycotina</taxon>
        <taxon>Eurotiomycetes</taxon>
        <taxon>Eurotiomycetidae</taxon>
        <taxon>Eurotiales</taxon>
        <taxon>Aspergillaceae</taxon>
        <taxon>Aspergillus</taxon>
        <taxon>Aspergillus subgen. Circumdati</taxon>
    </lineage>
</organism>
<dbReference type="InterPro" id="IPR049383">
    <property type="entry name" value="UbiD-like_N"/>
</dbReference>
<keyword evidence="1" id="KW-0479">Metal-binding</keyword>
<dbReference type="GO" id="GO:0005737">
    <property type="term" value="C:cytoplasm"/>
    <property type="evidence" value="ECO:0007669"/>
    <property type="project" value="UniProtKB-SubCell"/>
</dbReference>
<comment type="subcellular location">
    <subcellularLocation>
        <location evidence="1">Cytoplasm</location>
    </subcellularLocation>
</comment>
<comment type="caution">
    <text evidence="5">The sequence shown here is derived from an EMBL/GenBank/DDBJ whole genome shotgun (WGS) entry which is preliminary data.</text>
</comment>
<dbReference type="Gene3D" id="1.20.5.4570">
    <property type="match status" value="1"/>
</dbReference>
<evidence type="ECO:0000256" key="1">
    <source>
        <dbReference type="HAMAP-Rule" id="MF_03196"/>
    </source>
</evidence>
<dbReference type="SUPFAM" id="SSF143968">
    <property type="entry name" value="UbiD C-terminal domain-like"/>
    <property type="match status" value="1"/>
</dbReference>
<dbReference type="InterPro" id="IPR032903">
    <property type="entry name" value="FDC-like"/>
</dbReference>
<dbReference type="VEuPathDB" id="FungiDB:P170DRAFT_437310"/>
<evidence type="ECO:0000259" key="4">
    <source>
        <dbReference type="Pfam" id="PF20696"/>
    </source>
</evidence>
<comment type="similarity">
    <text evidence="1">Belongs to the UbiD family. UbiD-like/FDC subfamily.</text>
</comment>
<dbReference type="Pfam" id="PF20696">
    <property type="entry name" value="UbiD_C"/>
    <property type="match status" value="1"/>
</dbReference>
<keyword evidence="1" id="KW-0456">Lyase</keyword>
<dbReference type="Proteomes" id="UP000234275">
    <property type="component" value="Unassembled WGS sequence"/>
</dbReference>
<feature type="domain" description="3-octaprenyl-4-hydroxybenzoate carboxy-lyase-like C-terminal" evidence="4">
    <location>
        <begin position="330"/>
        <end position="464"/>
    </location>
</feature>
<name>A0A2I2GAE7_9EURO</name>
<evidence type="ECO:0000259" key="3">
    <source>
        <dbReference type="Pfam" id="PF20695"/>
    </source>
</evidence>
<sequence length="508" mass="56465">MSSPEDSKSAAESLRQFLRELERDNDLVTITKDVDPHLEVGAIIRKVYETEAKAPLFESFTGYDRGKSGLFRILGAPVGLSSVAGQKLGRVARSLGLPPTATGRDIILKINDAKGRPALPSVKLSTGPVKEYKLFGDEIDLTALPAPLVHKDDGGKFLQSFGMHIVRTPDGKWVNWSITRNMVNDARSLVGPVIPKQDIGVIFQMWKDRGEDMPWALCFGVPPAAIMVSGMPIPQWTNETEFISAITGKPMEVVQCETNDLWVPANAEMVMEGVVSISETAPEGPMAEYHGLVFPGAAKQCPVFKVNAITHRKDPIVPISVTGRATEESHTLWGVMQAAEVLHICQQAGFPVKMVWNPFESHCLWFVLQIDRTQLKNCKTEMKEFCVKLGHLVFGSKPGWYIPKLYVVGDDIDPTDLNEVIWAEATRCQPGVNEFFFDQYGNIPLIPYVTHGVQPTTGYHQKVVRCCMFPCEFEDDIVHWNVGSFRGSFPEDVQEKVNKNWGAYGFDV</sequence>
<dbReference type="OrthoDB" id="4878259at2759"/>
<protein>
    <recommendedName>
        <fullName evidence="1">Ferulic acid decarboxylase 1</fullName>
        <ecNumber evidence="1">4.1.1.102</ecNumber>
    </recommendedName>
    <alternativeName>
        <fullName evidence="1">Phenacrylate decarboxylase</fullName>
    </alternativeName>
</protein>
<dbReference type="Pfam" id="PF20695">
    <property type="entry name" value="UbiD_N"/>
    <property type="match status" value="1"/>
</dbReference>
<keyword evidence="1" id="KW-0963">Cytoplasm</keyword>
<dbReference type="PANTHER" id="PTHR30108:SF17">
    <property type="entry name" value="FERULIC ACID DECARBOXYLASE 1"/>
    <property type="match status" value="1"/>
</dbReference>
<evidence type="ECO:0000313" key="6">
    <source>
        <dbReference type="Proteomes" id="UP000234275"/>
    </source>
</evidence>
<comment type="subunit">
    <text evidence="1">Homodimer. May form higher order oligomers.</text>
</comment>
<comment type="function">
    <text evidence="1">Catalyzes the reversible decarboxylation of aromatic carboxylic acids like ferulic acid, p-coumaric acid or cinnamic acid, producing the corresponding vinyl derivatives 4-vinylphenol, 4-vinylguaiacol, and styrene, respectively, which play the role of aroma metabolites.</text>
</comment>
<evidence type="ECO:0000259" key="2">
    <source>
        <dbReference type="Pfam" id="PF01977"/>
    </source>
</evidence>
<evidence type="ECO:0000313" key="5">
    <source>
        <dbReference type="EMBL" id="PLB49849.1"/>
    </source>
</evidence>
<proteinExistence type="inferred from homology"/>
<dbReference type="InterPro" id="IPR002830">
    <property type="entry name" value="UbiD"/>
</dbReference>
<dbReference type="EC" id="4.1.1.102" evidence="1"/>
<dbReference type="NCBIfam" id="TIGR00148">
    <property type="entry name" value="UbiD family decarboxylase"/>
    <property type="match status" value="1"/>
</dbReference>
<keyword evidence="6" id="KW-1185">Reference proteome</keyword>
<comment type="catalytic activity">
    <reaction evidence="1">
        <text>(E)-cinnamate + H(+) = styrene + CO2</text>
        <dbReference type="Rhea" id="RHEA:46920"/>
        <dbReference type="ChEBI" id="CHEBI:15378"/>
        <dbReference type="ChEBI" id="CHEBI:15669"/>
        <dbReference type="ChEBI" id="CHEBI:16526"/>
        <dbReference type="ChEBI" id="CHEBI:27452"/>
        <dbReference type="EC" id="4.1.1.102"/>
    </reaction>
</comment>
<dbReference type="Pfam" id="PF01977">
    <property type="entry name" value="UbiD"/>
    <property type="match status" value="1"/>
</dbReference>
<dbReference type="Gene3D" id="3.40.1670.10">
    <property type="entry name" value="UbiD C-terminal domain-like"/>
    <property type="match status" value="1"/>
</dbReference>
<gene>
    <name evidence="1" type="primary">FDC1</name>
    <name evidence="5" type="ORF">P170DRAFT_437310</name>
</gene>
<feature type="domain" description="3-octaprenyl-4-hydroxybenzoate carboxy-lyase-like N-terminal" evidence="3">
    <location>
        <begin position="19"/>
        <end position="107"/>
    </location>
</feature>
<dbReference type="EMBL" id="MSFO01000004">
    <property type="protein sequence ID" value="PLB49849.1"/>
    <property type="molecule type" value="Genomic_DNA"/>
</dbReference>
<dbReference type="STRING" id="1392250.A0A2I2GAE7"/>
<dbReference type="AlphaFoldDB" id="A0A2I2GAE7"/>
<feature type="binding site" evidence="1">
    <location>
        <position position="397"/>
    </location>
    <ligand>
        <name>prenylated FMN</name>
        <dbReference type="ChEBI" id="CHEBI:87746"/>
    </ligand>
</feature>
<dbReference type="HAMAP" id="MF_01983">
    <property type="entry name" value="UbiD_FDC"/>
    <property type="match status" value="1"/>
</dbReference>
<feature type="domain" description="3-octaprenyl-4-hydroxybenzoate carboxy-lyase-like Rift-related" evidence="2">
    <location>
        <begin position="123"/>
        <end position="324"/>
    </location>
</feature>
<dbReference type="GO" id="GO:0016831">
    <property type="term" value="F:carboxy-lyase activity"/>
    <property type="evidence" value="ECO:0007669"/>
    <property type="project" value="UniProtKB-UniRule"/>
</dbReference>
<comment type="catalytic activity">
    <reaction evidence="1">
        <text>(E)-4-coumarate + H(+) = 4-vinylphenol + CO2</text>
        <dbReference type="Rhea" id="RHEA:33227"/>
        <dbReference type="ChEBI" id="CHEBI:1883"/>
        <dbReference type="ChEBI" id="CHEBI:12876"/>
        <dbReference type="ChEBI" id="CHEBI:15378"/>
        <dbReference type="ChEBI" id="CHEBI:16526"/>
        <dbReference type="EC" id="4.1.1.102"/>
    </reaction>
</comment>
<reference evidence="5 6" key="1">
    <citation type="submission" date="2016-12" db="EMBL/GenBank/DDBJ databases">
        <title>The genomes of Aspergillus section Nigri reveals drivers in fungal speciation.</title>
        <authorList>
            <consortium name="DOE Joint Genome Institute"/>
            <person name="Vesth T.C."/>
            <person name="Nybo J."/>
            <person name="Theobald S."/>
            <person name="Brandl J."/>
            <person name="Frisvad J.C."/>
            <person name="Nielsen K.F."/>
            <person name="Lyhne E.K."/>
            <person name="Kogle M.E."/>
            <person name="Kuo A."/>
            <person name="Riley R."/>
            <person name="Clum A."/>
            <person name="Nolan M."/>
            <person name="Lipzen A."/>
            <person name="Salamov A."/>
            <person name="Henrissat B."/>
            <person name="Wiebenga A."/>
            <person name="De Vries R.P."/>
            <person name="Grigoriev I.V."/>
            <person name="Mortensen U.H."/>
            <person name="Andersen M.R."/>
            <person name="Baker S.E."/>
        </authorList>
    </citation>
    <scope>NUCLEOTIDE SEQUENCE [LARGE SCALE GENOMIC DNA]</scope>
    <source>
        <strain evidence="5 6">IBT 23096</strain>
    </source>
</reference>
<dbReference type="InterPro" id="IPR049381">
    <property type="entry name" value="UbiD-like_C"/>
</dbReference>
<comment type="catalytic activity">
    <reaction evidence="1">
        <text>(E)-ferulate + H(+) = 2-methoxy-4-vinylphenol + CO2</text>
        <dbReference type="Rhea" id="RHEA:33807"/>
        <dbReference type="ChEBI" id="CHEBI:15378"/>
        <dbReference type="ChEBI" id="CHEBI:16526"/>
        <dbReference type="ChEBI" id="CHEBI:29749"/>
        <dbReference type="ChEBI" id="CHEBI:42438"/>
        <dbReference type="EC" id="4.1.1.102"/>
    </reaction>
</comment>
<feature type="active site" description="Proton donor" evidence="1">
    <location>
        <position position="288"/>
    </location>
</feature>
<comment type="caution">
    <text evidence="1">Lacks conserved residue(s) required for the propagation of feature annotation.</text>
</comment>
<feature type="binding site" evidence="1">
    <location>
        <position position="239"/>
    </location>
    <ligand>
        <name>Mn(2+)</name>
        <dbReference type="ChEBI" id="CHEBI:29035"/>
    </ligand>
</feature>
<feature type="binding site" evidence="1">
    <location>
        <position position="175"/>
    </location>
    <ligand>
        <name>Mn(2+)</name>
        <dbReference type="ChEBI" id="CHEBI:29035"/>
    </ligand>
</feature>
<feature type="binding site" evidence="1">
    <location>
        <position position="239"/>
    </location>
    <ligand>
        <name>prenylated FMN</name>
        <dbReference type="ChEBI" id="CHEBI:87746"/>
    </ligand>
</feature>
<feature type="binding site" evidence="1">
    <location>
        <begin position="197"/>
        <end position="198"/>
    </location>
    <ligand>
        <name>prenylated FMN</name>
        <dbReference type="ChEBI" id="CHEBI:87746"/>
    </ligand>
</feature>
<keyword evidence="1" id="KW-0210">Decarboxylase</keyword>
<dbReference type="PANTHER" id="PTHR30108">
    <property type="entry name" value="3-OCTAPRENYL-4-HYDROXYBENZOATE CARBOXY-LYASE-RELATED"/>
    <property type="match status" value="1"/>
</dbReference>
<keyword evidence="1" id="KW-0464">Manganese</keyword>